<name>A0ABR9AZI6_9BACL</name>
<dbReference type="RefSeq" id="WP_192025886.1">
    <property type="nucleotide sequence ID" value="NZ_JACYTN010000012.1"/>
</dbReference>
<evidence type="ECO:0000313" key="2">
    <source>
        <dbReference type="Proteomes" id="UP000634529"/>
    </source>
</evidence>
<organism evidence="1 2">
    <name type="scientific">Paenibacillus arenosi</name>
    <dbReference type="NCBI Taxonomy" id="2774142"/>
    <lineage>
        <taxon>Bacteria</taxon>
        <taxon>Bacillati</taxon>
        <taxon>Bacillota</taxon>
        <taxon>Bacilli</taxon>
        <taxon>Bacillales</taxon>
        <taxon>Paenibacillaceae</taxon>
        <taxon>Paenibacillus</taxon>
    </lineage>
</organism>
<gene>
    <name evidence="1" type="ORF">IFO66_14765</name>
</gene>
<evidence type="ECO:0008006" key="3">
    <source>
        <dbReference type="Google" id="ProtNLM"/>
    </source>
</evidence>
<reference evidence="1 2" key="1">
    <citation type="submission" date="2020-09" db="EMBL/GenBank/DDBJ databases">
        <title>Paenibacillus sp. CAU 1523 isolated from sand of Haeundae Beach.</title>
        <authorList>
            <person name="Kim W."/>
        </authorList>
    </citation>
    <scope>NUCLEOTIDE SEQUENCE [LARGE SCALE GENOMIC DNA]</scope>
    <source>
        <strain evidence="1 2">CAU 1523</strain>
    </source>
</reference>
<keyword evidence="2" id="KW-1185">Reference proteome</keyword>
<comment type="caution">
    <text evidence="1">The sequence shown here is derived from an EMBL/GenBank/DDBJ whole genome shotgun (WGS) entry which is preliminary data.</text>
</comment>
<dbReference type="Proteomes" id="UP000634529">
    <property type="component" value="Unassembled WGS sequence"/>
</dbReference>
<sequence>MTTINEIFAIIRTDGFFENVFDKEVDWDAELDARDAAEFDNVWRLSYEKLNHLVPDEQEMIRDIREFAFKQTFRITNNPELAGYTSDDFGLIAKAVDNKIDIPFIYDLWKSYLQGKFPS</sequence>
<proteinExistence type="predicted"/>
<protein>
    <recommendedName>
        <fullName evidence="3">Hydrolase</fullName>
    </recommendedName>
</protein>
<dbReference type="EMBL" id="JACYTN010000012">
    <property type="protein sequence ID" value="MBD8499555.1"/>
    <property type="molecule type" value="Genomic_DNA"/>
</dbReference>
<evidence type="ECO:0000313" key="1">
    <source>
        <dbReference type="EMBL" id="MBD8499555.1"/>
    </source>
</evidence>
<accession>A0ABR9AZI6</accession>